<name>A0A1F4UI95_UNCKA</name>
<evidence type="ECO:0000313" key="1">
    <source>
        <dbReference type="EMBL" id="OGC44520.1"/>
    </source>
</evidence>
<dbReference type="Proteomes" id="UP000176583">
    <property type="component" value="Unassembled WGS sequence"/>
</dbReference>
<comment type="caution">
    <text evidence="1">The sequence shown here is derived from an EMBL/GenBank/DDBJ whole genome shotgun (WGS) entry which is preliminary data.</text>
</comment>
<accession>A0A1F4UI95</accession>
<organism evidence="1 2">
    <name type="scientific">candidate division WWE3 bacterium RBG_19FT_COMBO_53_11</name>
    <dbReference type="NCBI Taxonomy" id="1802613"/>
    <lineage>
        <taxon>Bacteria</taxon>
        <taxon>Katanobacteria</taxon>
    </lineage>
</organism>
<gene>
    <name evidence="1" type="ORF">A2V54_01970</name>
</gene>
<dbReference type="EMBL" id="MEUW01000018">
    <property type="protein sequence ID" value="OGC44520.1"/>
    <property type="molecule type" value="Genomic_DNA"/>
</dbReference>
<reference evidence="1 2" key="1">
    <citation type="journal article" date="2016" name="Nat. Commun.">
        <title>Thousands of microbial genomes shed light on interconnected biogeochemical processes in an aquifer system.</title>
        <authorList>
            <person name="Anantharaman K."/>
            <person name="Brown C.T."/>
            <person name="Hug L.A."/>
            <person name="Sharon I."/>
            <person name="Castelle C.J."/>
            <person name="Probst A.J."/>
            <person name="Thomas B.C."/>
            <person name="Singh A."/>
            <person name="Wilkins M.J."/>
            <person name="Karaoz U."/>
            <person name="Brodie E.L."/>
            <person name="Williams K.H."/>
            <person name="Hubbard S.S."/>
            <person name="Banfield J.F."/>
        </authorList>
    </citation>
    <scope>NUCLEOTIDE SEQUENCE [LARGE SCALE GENOMIC DNA]</scope>
</reference>
<dbReference type="AlphaFoldDB" id="A0A1F4UI95"/>
<protein>
    <submittedName>
        <fullName evidence="1">Uncharacterized protein</fullName>
    </submittedName>
</protein>
<sequence>MILAPLETMGILRKGFDQFKTITASAETQSLVSKFKIELPKLSSSISDILAKFLPWLEVKVKEVK</sequence>
<evidence type="ECO:0000313" key="2">
    <source>
        <dbReference type="Proteomes" id="UP000176583"/>
    </source>
</evidence>
<proteinExistence type="predicted"/>